<dbReference type="Pfam" id="PF00005">
    <property type="entry name" value="ABC_tran"/>
    <property type="match status" value="1"/>
</dbReference>
<keyword evidence="4" id="KW-1003">Cell membrane</keyword>
<reference evidence="9 10" key="1">
    <citation type="journal article" date="2015" name="Genome Announc.">
        <title>Draft Genome Sequence of Clostridium tyrobutyricum Strain DIVETGP, Isolated from Cow's Milk for Grana Padano Production.</title>
        <authorList>
            <person name="Soggiu A."/>
            <person name="Piras C."/>
            <person name="Gaiarsa S."/>
            <person name="Sassera D."/>
            <person name="Roncada P."/>
            <person name="Bendixen E."/>
            <person name="Brasca M."/>
            <person name="Bonizzi L."/>
        </authorList>
    </citation>
    <scope>NUCLEOTIDE SEQUENCE [LARGE SCALE GENOMIC DNA]</scope>
    <source>
        <strain evidence="9 10">DIVETGP</strain>
    </source>
</reference>
<dbReference type="InterPro" id="IPR003593">
    <property type="entry name" value="AAA+_ATPase"/>
</dbReference>
<dbReference type="GO" id="GO:0016887">
    <property type="term" value="F:ATP hydrolysis activity"/>
    <property type="evidence" value="ECO:0007669"/>
    <property type="project" value="InterPro"/>
</dbReference>
<dbReference type="Gene3D" id="3.40.50.300">
    <property type="entry name" value="P-loop containing nucleotide triphosphate hydrolases"/>
    <property type="match status" value="1"/>
</dbReference>
<dbReference type="FunFam" id="3.40.50.300:FF:000016">
    <property type="entry name" value="Oligopeptide ABC transporter ATP-binding component"/>
    <property type="match status" value="1"/>
</dbReference>
<evidence type="ECO:0000256" key="2">
    <source>
        <dbReference type="ARBA" id="ARBA00005417"/>
    </source>
</evidence>
<dbReference type="InterPro" id="IPR003439">
    <property type="entry name" value="ABC_transporter-like_ATP-bd"/>
</dbReference>
<dbReference type="RefSeq" id="WP_017895838.1">
    <property type="nucleotide sequence ID" value="NZ_CBXI010000040.1"/>
</dbReference>
<keyword evidence="5" id="KW-0547">Nucleotide-binding</keyword>
<dbReference type="GO" id="GO:0005524">
    <property type="term" value="F:ATP binding"/>
    <property type="evidence" value="ECO:0007669"/>
    <property type="project" value="UniProtKB-KW"/>
</dbReference>
<dbReference type="Proteomes" id="UP000019482">
    <property type="component" value="Unassembled WGS sequence"/>
</dbReference>
<evidence type="ECO:0000313" key="10">
    <source>
        <dbReference type="Proteomes" id="UP000019482"/>
    </source>
</evidence>
<dbReference type="CDD" id="cd03257">
    <property type="entry name" value="ABC_NikE_OppD_transporters"/>
    <property type="match status" value="1"/>
</dbReference>
<dbReference type="InterPro" id="IPR013563">
    <property type="entry name" value="Oligopep_ABC_C"/>
</dbReference>
<dbReference type="SUPFAM" id="SSF52540">
    <property type="entry name" value="P-loop containing nucleoside triphosphate hydrolases"/>
    <property type="match status" value="1"/>
</dbReference>
<feature type="domain" description="ABC transporter" evidence="8">
    <location>
        <begin position="3"/>
        <end position="253"/>
    </location>
</feature>
<keyword evidence="10" id="KW-1185">Reference proteome</keyword>
<evidence type="ECO:0000313" key="9">
    <source>
        <dbReference type="EMBL" id="CDL92206.1"/>
    </source>
</evidence>
<dbReference type="SMART" id="SM00382">
    <property type="entry name" value="AAA"/>
    <property type="match status" value="1"/>
</dbReference>
<keyword evidence="3" id="KW-0813">Transport</keyword>
<dbReference type="PANTHER" id="PTHR43297">
    <property type="entry name" value="OLIGOPEPTIDE TRANSPORT ATP-BINDING PROTEIN APPD"/>
    <property type="match status" value="1"/>
</dbReference>
<dbReference type="PROSITE" id="PS50893">
    <property type="entry name" value="ABC_TRANSPORTER_2"/>
    <property type="match status" value="1"/>
</dbReference>
<dbReference type="GO" id="GO:0015833">
    <property type="term" value="P:peptide transport"/>
    <property type="evidence" value="ECO:0007669"/>
    <property type="project" value="InterPro"/>
</dbReference>
<dbReference type="InterPro" id="IPR027417">
    <property type="entry name" value="P-loop_NTPase"/>
</dbReference>
<comment type="caution">
    <text evidence="9">The sequence shown here is derived from an EMBL/GenBank/DDBJ whole genome shotgun (WGS) entry which is preliminary data.</text>
</comment>
<comment type="subcellular location">
    <subcellularLocation>
        <location evidence="1">Cell membrane</location>
        <topology evidence="1">Peripheral membrane protein</topology>
    </subcellularLocation>
</comment>
<dbReference type="EMBL" id="CBXI010000040">
    <property type="protein sequence ID" value="CDL92206.1"/>
    <property type="molecule type" value="Genomic_DNA"/>
</dbReference>
<dbReference type="InterPro" id="IPR017871">
    <property type="entry name" value="ABC_transporter-like_CS"/>
</dbReference>
<keyword evidence="6 9" id="KW-0067">ATP-binding</keyword>
<dbReference type="NCBIfam" id="TIGR01727">
    <property type="entry name" value="oligo_HPY"/>
    <property type="match status" value="1"/>
</dbReference>
<gene>
    <name evidence="9" type="ORF">CTDIVETGP_2276</name>
</gene>
<keyword evidence="7" id="KW-0472">Membrane</keyword>
<evidence type="ECO:0000256" key="7">
    <source>
        <dbReference type="ARBA" id="ARBA00023136"/>
    </source>
</evidence>
<dbReference type="InterPro" id="IPR050388">
    <property type="entry name" value="ABC_Ni/Peptide_Import"/>
</dbReference>
<dbReference type="PANTHER" id="PTHR43297:SF2">
    <property type="entry name" value="DIPEPTIDE TRANSPORT ATP-BINDING PROTEIN DPPD"/>
    <property type="match status" value="1"/>
</dbReference>
<organism evidence="9 10">
    <name type="scientific">Clostridium tyrobutyricum DIVETGP</name>
    <dbReference type="NCBI Taxonomy" id="1408889"/>
    <lineage>
        <taxon>Bacteria</taxon>
        <taxon>Bacillati</taxon>
        <taxon>Bacillota</taxon>
        <taxon>Clostridia</taxon>
        <taxon>Eubacteriales</taxon>
        <taxon>Clostridiaceae</taxon>
        <taxon>Clostridium</taxon>
    </lineage>
</organism>
<evidence type="ECO:0000256" key="4">
    <source>
        <dbReference type="ARBA" id="ARBA00022475"/>
    </source>
</evidence>
<evidence type="ECO:0000256" key="1">
    <source>
        <dbReference type="ARBA" id="ARBA00004202"/>
    </source>
</evidence>
<proteinExistence type="inferred from homology"/>
<dbReference type="GO" id="GO:0005886">
    <property type="term" value="C:plasma membrane"/>
    <property type="evidence" value="ECO:0007669"/>
    <property type="project" value="UniProtKB-SubCell"/>
</dbReference>
<dbReference type="Pfam" id="PF08352">
    <property type="entry name" value="oligo_HPY"/>
    <property type="match status" value="1"/>
</dbReference>
<dbReference type="AlphaFoldDB" id="W6N718"/>
<evidence type="ECO:0000256" key="5">
    <source>
        <dbReference type="ARBA" id="ARBA00022741"/>
    </source>
</evidence>
<evidence type="ECO:0000256" key="6">
    <source>
        <dbReference type="ARBA" id="ARBA00022840"/>
    </source>
</evidence>
<evidence type="ECO:0000256" key="3">
    <source>
        <dbReference type="ARBA" id="ARBA00022448"/>
    </source>
</evidence>
<comment type="similarity">
    <text evidence="2">Belongs to the ABC transporter superfamily.</text>
</comment>
<dbReference type="PROSITE" id="PS00211">
    <property type="entry name" value="ABC_TRANSPORTER_1"/>
    <property type="match status" value="1"/>
</dbReference>
<sequence>MLLNVENLSISFDTFEGKVNVLDNVSFSIDNGEILSIVGESGSGKSVSAYSILGILDENSNVESGKILFEDTDLLKLNKKEIREYRGKKIGMVFQEPMTALHPTMKVGKQLLNVIIQNSGVSKEKAHEIMINNLKDVHFDNPDEIANKYPYELSGGMRQRIVISLAMSNEPKLLIADEPTTALDVTIQAEILNLMKELVSKRNTAILLITHDFSVVRSVSDKVCVMYGGKILEKGNTDEVLKNPKNPYTAALLNALPDKVDSNMRLQEIKGEVPDLRFRPKGCIFYSRCMKKGKICSQKVPTKKKISSDHFVYCWEVEK</sequence>
<dbReference type="GeneID" id="29420532"/>
<evidence type="ECO:0000259" key="8">
    <source>
        <dbReference type="PROSITE" id="PS50893"/>
    </source>
</evidence>
<name>W6N718_CLOTY</name>
<protein>
    <submittedName>
        <fullName evidence="9">Oligopeptide transport ATP-binding protein OppD (TC 3.A.1.5.1)</fullName>
    </submittedName>
</protein>
<accession>W6N718</accession>